<evidence type="ECO:0000313" key="3">
    <source>
        <dbReference type="Proteomes" id="UP000070168"/>
    </source>
</evidence>
<protein>
    <submittedName>
        <fullName evidence="2">Uncharacterized protein</fullName>
    </submittedName>
</protein>
<dbReference type="STRING" id="5078.A0A135LE17"/>
<feature type="chain" id="PRO_5007800463" evidence="1">
    <location>
        <begin position="21"/>
        <end position="190"/>
    </location>
</feature>
<name>A0A135LE17_PENPA</name>
<dbReference type="AlphaFoldDB" id="A0A135LE17"/>
<organism evidence="2 3">
    <name type="scientific">Penicillium patulum</name>
    <name type="common">Penicillium griseofulvum</name>
    <dbReference type="NCBI Taxonomy" id="5078"/>
    <lineage>
        <taxon>Eukaryota</taxon>
        <taxon>Fungi</taxon>
        <taxon>Dikarya</taxon>
        <taxon>Ascomycota</taxon>
        <taxon>Pezizomycotina</taxon>
        <taxon>Eurotiomycetes</taxon>
        <taxon>Eurotiomycetidae</taxon>
        <taxon>Eurotiales</taxon>
        <taxon>Aspergillaceae</taxon>
        <taxon>Penicillium</taxon>
    </lineage>
</organism>
<proteinExistence type="predicted"/>
<dbReference type="EMBL" id="LHQR01000065">
    <property type="protein sequence ID" value="KXG47202.1"/>
    <property type="molecule type" value="Genomic_DNA"/>
</dbReference>
<keyword evidence="3" id="KW-1185">Reference proteome</keyword>
<dbReference type="RefSeq" id="XP_040645738.1">
    <property type="nucleotide sequence ID" value="XM_040788785.1"/>
</dbReference>
<reference evidence="2 3" key="1">
    <citation type="journal article" date="2016" name="BMC Genomics">
        <title>Genome sequencing and secondary metabolism of the postharvest pathogen Penicillium griseofulvum.</title>
        <authorList>
            <person name="Banani H."/>
            <person name="Marcet-Houben M."/>
            <person name="Ballester A.R."/>
            <person name="Abbruscato P."/>
            <person name="Gonzalez-Candelas L."/>
            <person name="Gabaldon T."/>
            <person name="Spadaro D."/>
        </authorList>
    </citation>
    <scope>NUCLEOTIDE SEQUENCE [LARGE SCALE GENOMIC DNA]</scope>
    <source>
        <strain evidence="2 3">PG3</strain>
    </source>
</reference>
<dbReference type="Proteomes" id="UP000070168">
    <property type="component" value="Unassembled WGS sequence"/>
</dbReference>
<gene>
    <name evidence="2" type="ORF">PGRI_010720</name>
</gene>
<comment type="caution">
    <text evidence="2">The sequence shown here is derived from an EMBL/GenBank/DDBJ whole genome shotgun (WGS) entry which is preliminary data.</text>
</comment>
<evidence type="ECO:0000256" key="1">
    <source>
        <dbReference type="SAM" id="SignalP"/>
    </source>
</evidence>
<keyword evidence="1" id="KW-0732">Signal</keyword>
<dbReference type="GeneID" id="63704085"/>
<sequence length="190" mass="21075">MQFLELQAVVLAYLATSVSGLTIAGDHLIKPRDSSVGTDGKKCYPNPSQWQAFQDNNSSGDPQTTCYDEYPGSGHGTDIYVRDGCIVIDDSIRCTMTGYSHKSKNFGFEYLPYNVRDQDGTFSTAVIYAGFDRNNHDKEVEPNCVLEAKWPSYWGDLDFTKDGCLTDSSGEWKQCCFNNPNGLAVTNPYA</sequence>
<dbReference type="OrthoDB" id="3257981at2759"/>
<feature type="signal peptide" evidence="1">
    <location>
        <begin position="1"/>
        <end position="20"/>
    </location>
</feature>
<accession>A0A135LE17</accession>
<evidence type="ECO:0000313" key="2">
    <source>
        <dbReference type="EMBL" id="KXG47202.1"/>
    </source>
</evidence>